<protein>
    <submittedName>
        <fullName evidence="1">Uncharacterized protein</fullName>
    </submittedName>
</protein>
<comment type="caution">
    <text evidence="1">The sequence shown here is derived from an EMBL/GenBank/DDBJ whole genome shotgun (WGS) entry which is preliminary data.</text>
</comment>
<keyword evidence="2" id="KW-1185">Reference proteome</keyword>
<name>I2G344_USTHO</name>
<reference evidence="1 2" key="1">
    <citation type="journal article" date="2012" name="Plant Cell">
        <title>Genome comparison of barley and maize smut fungi reveals targeted loss of RNA silencing components and species-specific presence of transposable elements.</title>
        <authorList>
            <person name="Laurie J.D."/>
            <person name="Ali S."/>
            <person name="Linning R."/>
            <person name="Mannhaupt G."/>
            <person name="Wong P."/>
            <person name="Gueldener U."/>
            <person name="Muensterkoetter M."/>
            <person name="Moore R."/>
            <person name="Kahmann R."/>
            <person name="Bakkeren G."/>
            <person name="Schirawski J."/>
        </authorList>
    </citation>
    <scope>NUCLEOTIDE SEQUENCE [LARGE SCALE GENOMIC DNA]</scope>
    <source>
        <strain evidence="2">Uh4875-4</strain>
    </source>
</reference>
<dbReference type="eggNOG" id="ENOG502T3SK">
    <property type="taxonomic scope" value="Eukaryota"/>
</dbReference>
<dbReference type="Pfam" id="PF19535">
    <property type="entry name" value="DUF6060"/>
    <property type="match status" value="1"/>
</dbReference>
<dbReference type="EMBL" id="CAGI01000184">
    <property type="protein sequence ID" value="CCF53587.1"/>
    <property type="molecule type" value="Genomic_DNA"/>
</dbReference>
<sequence>MANSATNLAACSPEGPWGCSLANVNLSSSICPGGMVNAAMPCYSCKMETAQEQKQFLGNLTQVVGSSSGATCATSGASHKVSKPSFWLLLLALILACFSAASAKEVALLPDHAIKKSSYQEAEVYLKTHSVGDGFGAGNQILVEADSSCPLMGSAGLIAGASASSQCLQLAALSGDEGIACFPNGQDSVPAKRVLAKRDTTCNGMYVDSAVPSHSAPKQISSIVDCRGGAAACPISVAVQHTETVSTSLSLNAGGPVSGIDIGATFGTEYSESMSATITEGYNVPVGQAGYLVSTFKSTLFKGSFQGCGGVDGAGQANVIRKNGEEKRVAIVTG</sequence>
<dbReference type="AlphaFoldDB" id="I2G344"/>
<proteinExistence type="predicted"/>
<organism evidence="1 2">
    <name type="scientific">Ustilago hordei</name>
    <name type="common">Barley covered smut fungus</name>
    <dbReference type="NCBI Taxonomy" id="120017"/>
    <lineage>
        <taxon>Eukaryota</taxon>
        <taxon>Fungi</taxon>
        <taxon>Dikarya</taxon>
        <taxon>Basidiomycota</taxon>
        <taxon>Ustilaginomycotina</taxon>
        <taxon>Ustilaginomycetes</taxon>
        <taxon>Ustilaginales</taxon>
        <taxon>Ustilaginaceae</taxon>
        <taxon>Ustilago</taxon>
    </lineage>
</organism>
<accession>I2G344</accession>
<evidence type="ECO:0000313" key="2">
    <source>
        <dbReference type="Proteomes" id="UP000006174"/>
    </source>
</evidence>
<evidence type="ECO:0000313" key="1">
    <source>
        <dbReference type="EMBL" id="CCF53587.1"/>
    </source>
</evidence>
<gene>
    <name evidence="1" type="ORF">UHOR_02153</name>
</gene>
<dbReference type="HOGENOM" id="CLU_050869_0_0_1"/>
<dbReference type="Proteomes" id="UP000006174">
    <property type="component" value="Unassembled WGS sequence"/>
</dbReference>
<dbReference type="InterPro" id="IPR045702">
    <property type="entry name" value="DUF6060"/>
</dbReference>